<protein>
    <recommendedName>
        <fullName evidence="2">protein-tyrosine-phosphatase</fullName>
        <ecNumber evidence="2">3.1.3.48</ecNumber>
    </recommendedName>
</protein>
<dbReference type="InterPro" id="IPR016195">
    <property type="entry name" value="Pol/histidinol_Pase-like"/>
</dbReference>
<dbReference type="EMBL" id="JASBRG010000001">
    <property type="protein sequence ID" value="MDI3318611.1"/>
    <property type="molecule type" value="Genomic_DNA"/>
</dbReference>
<accession>A0ABT6R7R4</accession>
<comment type="catalytic activity">
    <reaction evidence="4">
        <text>O-phospho-L-tyrosyl-[protein] + H2O = L-tyrosyl-[protein] + phosphate</text>
        <dbReference type="Rhea" id="RHEA:10684"/>
        <dbReference type="Rhea" id="RHEA-COMP:10136"/>
        <dbReference type="Rhea" id="RHEA-COMP:20101"/>
        <dbReference type="ChEBI" id="CHEBI:15377"/>
        <dbReference type="ChEBI" id="CHEBI:43474"/>
        <dbReference type="ChEBI" id="CHEBI:46858"/>
        <dbReference type="ChEBI" id="CHEBI:61978"/>
        <dbReference type="EC" id="3.1.3.48"/>
    </reaction>
</comment>
<gene>
    <name evidence="5" type="ORF">QJ048_02445</name>
</gene>
<comment type="similarity">
    <text evidence="1">Belongs to the metallo-dependent hydrolases superfamily. CpsB/CapC family.</text>
</comment>
<dbReference type="Gene3D" id="3.20.20.140">
    <property type="entry name" value="Metal-dependent hydrolases"/>
    <property type="match status" value="1"/>
</dbReference>
<evidence type="ECO:0000256" key="4">
    <source>
        <dbReference type="ARBA" id="ARBA00051722"/>
    </source>
</evidence>
<dbReference type="SUPFAM" id="SSF89550">
    <property type="entry name" value="PHP domain-like"/>
    <property type="match status" value="1"/>
</dbReference>
<comment type="caution">
    <text evidence="5">The sequence shown here is derived from an EMBL/GenBank/DDBJ whole genome shotgun (WGS) entry which is preliminary data.</text>
</comment>
<sequence length="249" mass="28468">MFSFFKKKIKEETNLSGLQCDMHSHLLPGIDDGAATLLNSMTLIKGLSELGYTKLITTPHVYWDIYKNTPETVKAPLALVEEAIKEEKVPVSINVGAEYYLDDHVDDLVQKKERLLTLPKNYVLFEFSFVNRPMDWQDKIFNLQMNDYQPVLAHPERYSYFRPNMKIFEEIKNTGCLLQVNLLSLIGYYGKPAQEMAEYLINHNMVSFLGTDMHHDRHLETLRGSGAVIMPIVKKLLDTGALLNPTLSG</sequence>
<dbReference type="PANTHER" id="PTHR39181:SF1">
    <property type="entry name" value="TYROSINE-PROTEIN PHOSPHATASE YWQE"/>
    <property type="match status" value="1"/>
</dbReference>
<dbReference type="PANTHER" id="PTHR39181">
    <property type="entry name" value="TYROSINE-PROTEIN PHOSPHATASE YWQE"/>
    <property type="match status" value="1"/>
</dbReference>
<proteinExistence type="inferred from homology"/>
<name>A0ABT6R7R4_9BACT</name>
<keyword evidence="6" id="KW-1185">Reference proteome</keyword>
<dbReference type="RefSeq" id="WP_282332739.1">
    <property type="nucleotide sequence ID" value="NZ_JASBRG010000001.1"/>
</dbReference>
<evidence type="ECO:0000256" key="2">
    <source>
        <dbReference type="ARBA" id="ARBA00013064"/>
    </source>
</evidence>
<evidence type="ECO:0000256" key="3">
    <source>
        <dbReference type="ARBA" id="ARBA00022801"/>
    </source>
</evidence>
<dbReference type="Proteomes" id="UP001226434">
    <property type="component" value="Unassembled WGS sequence"/>
</dbReference>
<keyword evidence="3" id="KW-0378">Hydrolase</keyword>
<organism evidence="5 6">
    <name type="scientific">Pinibacter soli</name>
    <dbReference type="NCBI Taxonomy" id="3044211"/>
    <lineage>
        <taxon>Bacteria</taxon>
        <taxon>Pseudomonadati</taxon>
        <taxon>Bacteroidota</taxon>
        <taxon>Chitinophagia</taxon>
        <taxon>Chitinophagales</taxon>
        <taxon>Chitinophagaceae</taxon>
        <taxon>Pinibacter</taxon>
    </lineage>
</organism>
<reference evidence="5 6" key="1">
    <citation type="submission" date="2023-05" db="EMBL/GenBank/DDBJ databases">
        <title>Genome sequence of Pinibacter sp. MAH-24.</title>
        <authorList>
            <person name="Huq M.A."/>
        </authorList>
    </citation>
    <scope>NUCLEOTIDE SEQUENCE [LARGE SCALE GENOMIC DNA]</scope>
    <source>
        <strain evidence="5 6">MAH-24</strain>
    </source>
</reference>
<evidence type="ECO:0000313" key="6">
    <source>
        <dbReference type="Proteomes" id="UP001226434"/>
    </source>
</evidence>
<dbReference type="InterPro" id="IPR016667">
    <property type="entry name" value="Caps_polysacc_synth_CpsB/CapC"/>
</dbReference>
<evidence type="ECO:0000256" key="1">
    <source>
        <dbReference type="ARBA" id="ARBA00005750"/>
    </source>
</evidence>
<dbReference type="EC" id="3.1.3.48" evidence="2"/>
<dbReference type="Pfam" id="PF19567">
    <property type="entry name" value="CpsB_CapC"/>
    <property type="match status" value="1"/>
</dbReference>
<evidence type="ECO:0000313" key="5">
    <source>
        <dbReference type="EMBL" id="MDI3318611.1"/>
    </source>
</evidence>